<evidence type="ECO:0000256" key="8">
    <source>
        <dbReference type="SAM" id="MobiDB-lite"/>
    </source>
</evidence>
<reference evidence="11" key="1">
    <citation type="journal article" date="2013" name="Science">
        <title>Comparative analysis of bat genomes provides insight into the evolution of flight and immunity.</title>
        <authorList>
            <person name="Zhang G."/>
            <person name="Cowled C."/>
            <person name="Shi Z."/>
            <person name="Huang Z."/>
            <person name="Bishop-Lilly K.A."/>
            <person name="Fang X."/>
            <person name="Wynne J.W."/>
            <person name="Xiong Z."/>
            <person name="Baker M.L."/>
            <person name="Zhao W."/>
            <person name="Tachedjian M."/>
            <person name="Zhu Y."/>
            <person name="Zhou P."/>
            <person name="Jiang X."/>
            <person name="Ng J."/>
            <person name="Yang L."/>
            <person name="Wu L."/>
            <person name="Xiao J."/>
            <person name="Feng Y."/>
            <person name="Chen Y."/>
            <person name="Sun X."/>
            <person name="Zhang Y."/>
            <person name="Marsh G.A."/>
            <person name="Crameri G."/>
            <person name="Broder C.C."/>
            <person name="Frey K.G."/>
            <person name="Wang L.F."/>
            <person name="Wang J."/>
        </authorList>
    </citation>
    <scope>NUCLEOTIDE SEQUENCE [LARGE SCALE GENOMIC DNA]</scope>
</reference>
<dbReference type="InterPro" id="IPR044281">
    <property type="entry name" value="IMP4/RPF1"/>
</dbReference>
<dbReference type="AlphaFoldDB" id="L5LIW6"/>
<feature type="compositionally biased region" description="Basic and acidic residues" evidence="8">
    <location>
        <begin position="32"/>
        <end position="51"/>
    </location>
</feature>
<evidence type="ECO:0000256" key="3">
    <source>
        <dbReference type="ARBA" id="ARBA00022552"/>
    </source>
</evidence>
<evidence type="ECO:0000313" key="10">
    <source>
        <dbReference type="EMBL" id="ELK26152.1"/>
    </source>
</evidence>
<keyword evidence="2" id="KW-0690">Ribosome biogenesis</keyword>
<keyword evidence="11" id="KW-1185">Reference proteome</keyword>
<sequence length="173" mass="19442">MEKTSSSSREKGLKRKGATKEPQEAAVIDDGQQEKGRLAAERKLKGEREALSDTAPPKSIPMTMDNQRAYDETTVDLAMRRWLLMKLQMDLLLPSTDKLLPRSSLQHQSDLMGEPYNPVNSSHVYYRRGLALKMMIPPCSSRDFTDLIVIHEDCKAPHGLILSHLPNGSTAHF</sequence>
<gene>
    <name evidence="10" type="ORF">MDA_GLEAN10024557</name>
</gene>
<evidence type="ECO:0000256" key="7">
    <source>
        <dbReference type="ARBA" id="ARBA00043178"/>
    </source>
</evidence>
<comment type="subcellular location">
    <subcellularLocation>
        <location evidence="1">Nucleus</location>
        <location evidence="1">Nucleolus</location>
    </subcellularLocation>
</comment>
<proteinExistence type="predicted"/>
<dbReference type="InterPro" id="IPR007109">
    <property type="entry name" value="Brix"/>
</dbReference>
<dbReference type="GO" id="GO:0005730">
    <property type="term" value="C:nucleolus"/>
    <property type="evidence" value="ECO:0007669"/>
    <property type="project" value="UniProtKB-SubCell"/>
</dbReference>
<evidence type="ECO:0000256" key="6">
    <source>
        <dbReference type="ARBA" id="ARBA00042600"/>
    </source>
</evidence>
<dbReference type="Proteomes" id="UP000010556">
    <property type="component" value="Unassembled WGS sequence"/>
</dbReference>
<name>L5LIW6_MYODS</name>
<feature type="compositionally biased region" description="Basic and acidic residues" evidence="8">
    <location>
        <begin position="1"/>
        <end position="11"/>
    </location>
</feature>
<protein>
    <recommendedName>
        <fullName evidence="5">Ribosome production factor 1</fullName>
    </recommendedName>
    <alternativeName>
        <fullName evidence="7">Brix domain-containing protein 5</fullName>
    </alternativeName>
    <alternativeName>
        <fullName evidence="6">Ribosome biogenesis protein RPF1</fullName>
    </alternativeName>
</protein>
<feature type="domain" description="Brix" evidence="9">
    <location>
        <begin position="67"/>
        <end position="173"/>
    </location>
</feature>
<dbReference type="Gene3D" id="3.40.50.10480">
    <property type="entry name" value="Probable brix-domain ribosomal biogenesis protein"/>
    <property type="match status" value="1"/>
</dbReference>
<dbReference type="GO" id="GO:0000460">
    <property type="term" value="P:maturation of 5.8S rRNA"/>
    <property type="evidence" value="ECO:0007669"/>
    <property type="project" value="TreeGrafter"/>
</dbReference>
<evidence type="ECO:0000313" key="11">
    <source>
        <dbReference type="Proteomes" id="UP000010556"/>
    </source>
</evidence>
<dbReference type="PROSITE" id="PS50833">
    <property type="entry name" value="BRIX"/>
    <property type="match status" value="1"/>
</dbReference>
<dbReference type="GO" id="GO:0000470">
    <property type="term" value="P:maturation of LSU-rRNA"/>
    <property type="evidence" value="ECO:0007669"/>
    <property type="project" value="TreeGrafter"/>
</dbReference>
<accession>L5LIW6</accession>
<dbReference type="GO" id="GO:0030687">
    <property type="term" value="C:preribosome, large subunit precursor"/>
    <property type="evidence" value="ECO:0007669"/>
    <property type="project" value="TreeGrafter"/>
</dbReference>
<evidence type="ECO:0000259" key="9">
    <source>
        <dbReference type="PROSITE" id="PS50833"/>
    </source>
</evidence>
<evidence type="ECO:0000256" key="5">
    <source>
        <dbReference type="ARBA" id="ARBA00040221"/>
    </source>
</evidence>
<dbReference type="SUPFAM" id="SSF52954">
    <property type="entry name" value="Class II aaRS ABD-related"/>
    <property type="match status" value="1"/>
</dbReference>
<evidence type="ECO:0000256" key="1">
    <source>
        <dbReference type="ARBA" id="ARBA00004604"/>
    </source>
</evidence>
<dbReference type="PANTHER" id="PTHR22734">
    <property type="entry name" value="U3 SMALL NUCLEOLAR RIBONUCLEOPROTEIN PROTEIN IMP4"/>
    <property type="match status" value="1"/>
</dbReference>
<evidence type="ECO:0000256" key="2">
    <source>
        <dbReference type="ARBA" id="ARBA00022517"/>
    </source>
</evidence>
<feature type="region of interest" description="Disordered" evidence="8">
    <location>
        <begin position="1"/>
        <end position="63"/>
    </location>
</feature>
<dbReference type="PANTHER" id="PTHR22734:SF3">
    <property type="entry name" value="RIBOSOME PRODUCTION FACTOR 1"/>
    <property type="match status" value="1"/>
</dbReference>
<comment type="function">
    <text evidence="4">May be required for ribosome biogenesis.</text>
</comment>
<organism evidence="10 11">
    <name type="scientific">Myotis davidii</name>
    <name type="common">David's myotis</name>
    <dbReference type="NCBI Taxonomy" id="225400"/>
    <lineage>
        <taxon>Eukaryota</taxon>
        <taxon>Metazoa</taxon>
        <taxon>Chordata</taxon>
        <taxon>Craniata</taxon>
        <taxon>Vertebrata</taxon>
        <taxon>Euteleostomi</taxon>
        <taxon>Mammalia</taxon>
        <taxon>Eutheria</taxon>
        <taxon>Laurasiatheria</taxon>
        <taxon>Chiroptera</taxon>
        <taxon>Yangochiroptera</taxon>
        <taxon>Vespertilionidae</taxon>
        <taxon>Myotis</taxon>
    </lineage>
</organism>
<keyword evidence="3" id="KW-0698">rRNA processing</keyword>
<dbReference type="EMBL" id="KB111232">
    <property type="protein sequence ID" value="ELK26152.1"/>
    <property type="molecule type" value="Genomic_DNA"/>
</dbReference>
<dbReference type="GO" id="GO:0042134">
    <property type="term" value="F:rRNA primary transcript binding"/>
    <property type="evidence" value="ECO:0007669"/>
    <property type="project" value="InterPro"/>
</dbReference>
<evidence type="ECO:0000256" key="4">
    <source>
        <dbReference type="ARBA" id="ARBA00037314"/>
    </source>
</evidence>